<organism evidence="2 3">
    <name type="scientific">Senna tora</name>
    <dbReference type="NCBI Taxonomy" id="362788"/>
    <lineage>
        <taxon>Eukaryota</taxon>
        <taxon>Viridiplantae</taxon>
        <taxon>Streptophyta</taxon>
        <taxon>Embryophyta</taxon>
        <taxon>Tracheophyta</taxon>
        <taxon>Spermatophyta</taxon>
        <taxon>Magnoliopsida</taxon>
        <taxon>eudicotyledons</taxon>
        <taxon>Gunneridae</taxon>
        <taxon>Pentapetalae</taxon>
        <taxon>rosids</taxon>
        <taxon>fabids</taxon>
        <taxon>Fabales</taxon>
        <taxon>Fabaceae</taxon>
        <taxon>Caesalpinioideae</taxon>
        <taxon>Cassia clade</taxon>
        <taxon>Senna</taxon>
    </lineage>
</organism>
<name>A0A834SKM8_9FABA</name>
<keyword evidence="1" id="KW-0732">Signal</keyword>
<dbReference type="EMBL" id="JAAIUW010000013">
    <property type="protein sequence ID" value="KAF7802757.1"/>
    <property type="molecule type" value="Genomic_DNA"/>
</dbReference>
<dbReference type="AlphaFoldDB" id="A0A834SKM8"/>
<evidence type="ECO:0000256" key="1">
    <source>
        <dbReference type="SAM" id="SignalP"/>
    </source>
</evidence>
<reference evidence="2" key="1">
    <citation type="submission" date="2020-09" db="EMBL/GenBank/DDBJ databases">
        <title>Genome-Enabled Discovery of Anthraquinone Biosynthesis in Senna tora.</title>
        <authorList>
            <person name="Kang S.-H."/>
            <person name="Pandey R.P."/>
            <person name="Lee C.-M."/>
            <person name="Sim J.-S."/>
            <person name="Jeong J.-T."/>
            <person name="Choi B.-S."/>
            <person name="Jung M."/>
            <person name="Ginzburg D."/>
            <person name="Zhao K."/>
            <person name="Won S.Y."/>
            <person name="Oh T.-J."/>
            <person name="Yu Y."/>
            <person name="Kim N.-H."/>
            <person name="Lee O.R."/>
            <person name="Lee T.-H."/>
            <person name="Bashyal P."/>
            <person name="Kim T.-S."/>
            <person name="Lee W.-H."/>
            <person name="Kawkins C."/>
            <person name="Kim C.-K."/>
            <person name="Kim J.S."/>
            <person name="Ahn B.O."/>
            <person name="Rhee S.Y."/>
            <person name="Sohng J.K."/>
        </authorList>
    </citation>
    <scope>NUCLEOTIDE SEQUENCE</scope>
    <source>
        <tissue evidence="2">Leaf</tissue>
    </source>
</reference>
<accession>A0A834SKM8</accession>
<proteinExistence type="predicted"/>
<sequence length="145" mass="16264">MSFTPPILYSVFHFALALAEYTRIKSARFSQPPVNGASNDTISLNEETTIWLEVVGGKNKKGHVFGLGSMAYKIGSYPLFQEEIDKRAEQKTKVLEVANASLKQTVDEQKELIVGYKDKFAEYDRLFSQLFSKFQGNQGTPSDNS</sequence>
<evidence type="ECO:0000313" key="3">
    <source>
        <dbReference type="Proteomes" id="UP000634136"/>
    </source>
</evidence>
<feature type="signal peptide" evidence="1">
    <location>
        <begin position="1"/>
        <end position="19"/>
    </location>
</feature>
<evidence type="ECO:0000313" key="2">
    <source>
        <dbReference type="EMBL" id="KAF7802757.1"/>
    </source>
</evidence>
<protein>
    <submittedName>
        <fullName evidence="2">Uncharacterized protein</fullName>
    </submittedName>
</protein>
<gene>
    <name evidence="2" type="ORF">G2W53_041868</name>
</gene>
<comment type="caution">
    <text evidence="2">The sequence shown here is derived from an EMBL/GenBank/DDBJ whole genome shotgun (WGS) entry which is preliminary data.</text>
</comment>
<dbReference type="OrthoDB" id="1429825at2759"/>
<dbReference type="Proteomes" id="UP000634136">
    <property type="component" value="Unassembled WGS sequence"/>
</dbReference>
<feature type="chain" id="PRO_5032916125" evidence="1">
    <location>
        <begin position="20"/>
        <end position="145"/>
    </location>
</feature>
<keyword evidence="3" id="KW-1185">Reference proteome</keyword>